<dbReference type="KEGG" id="apuu:APUU_50210S"/>
<reference evidence="2" key="1">
    <citation type="submission" date="2021-01" db="EMBL/GenBank/DDBJ databases">
        <authorList>
            <consortium name="Aspergillus puulaauensis MK2 genome sequencing consortium"/>
            <person name="Kazuki M."/>
            <person name="Futagami T."/>
        </authorList>
    </citation>
    <scope>NUCLEOTIDE SEQUENCE</scope>
    <source>
        <strain evidence="2">MK2</strain>
    </source>
</reference>
<dbReference type="RefSeq" id="XP_041557693.1">
    <property type="nucleotide sequence ID" value="XM_041705182.1"/>
</dbReference>
<keyword evidence="3" id="KW-1185">Reference proteome</keyword>
<organism evidence="2 3">
    <name type="scientific">Aspergillus puulaauensis</name>
    <dbReference type="NCBI Taxonomy" id="1220207"/>
    <lineage>
        <taxon>Eukaryota</taxon>
        <taxon>Fungi</taxon>
        <taxon>Dikarya</taxon>
        <taxon>Ascomycota</taxon>
        <taxon>Pezizomycotina</taxon>
        <taxon>Eurotiomycetes</taxon>
        <taxon>Eurotiomycetidae</taxon>
        <taxon>Eurotiales</taxon>
        <taxon>Aspergillaceae</taxon>
        <taxon>Aspergillus</taxon>
    </lineage>
</organism>
<dbReference type="EMBL" id="AP024447">
    <property type="protein sequence ID" value="BCS25499.1"/>
    <property type="molecule type" value="Genomic_DNA"/>
</dbReference>
<feature type="region of interest" description="Disordered" evidence="1">
    <location>
        <begin position="130"/>
        <end position="152"/>
    </location>
</feature>
<sequence length="290" mass="32675">MSLEQVGEPVRGAFVAANAAEALVDAGIYNVMVGQKAAGFVGQSKPYLEADFAVEDKQIQRAVDALTHFQIQIRNMHQLRLHRPNGRPQFSDRHHIPAAHFHHNGIALSLHLRSVAMPWLTEGGFAAGHGLTTSTEPQLPPPTGGPEPDCQGPTGPWTNLYPIRIQNPVAFTEGALYMLALHMDKDLSNSNYLRHLYEDILLSYRPEYYRTLQPKFEWAWQYINDYRRPGGHDRYAPLLRLREHMIIHGELPSDLPRWDHSGVPGYALVDSGWDYYTTSKLPKVGAPKEV</sequence>
<name>A0A7R7XRK5_9EURO</name>
<dbReference type="GeneID" id="64975504"/>
<dbReference type="Proteomes" id="UP000654913">
    <property type="component" value="Chromosome 5"/>
</dbReference>
<reference evidence="2" key="2">
    <citation type="submission" date="2021-02" db="EMBL/GenBank/DDBJ databases">
        <title>Aspergillus puulaauensis MK2 genome sequence.</title>
        <authorList>
            <person name="Futagami T."/>
            <person name="Mori K."/>
            <person name="Kadooka C."/>
            <person name="Tanaka T."/>
        </authorList>
    </citation>
    <scope>NUCLEOTIDE SEQUENCE</scope>
    <source>
        <strain evidence="2">MK2</strain>
    </source>
</reference>
<dbReference type="AlphaFoldDB" id="A0A7R7XRK5"/>
<accession>A0A7R7XRK5</accession>
<gene>
    <name evidence="2" type="ORF">APUU_50210S</name>
</gene>
<evidence type="ECO:0000256" key="1">
    <source>
        <dbReference type="SAM" id="MobiDB-lite"/>
    </source>
</evidence>
<protein>
    <submittedName>
        <fullName evidence="2">Uncharacterized protein</fullName>
    </submittedName>
</protein>
<dbReference type="OrthoDB" id="4499271at2759"/>
<evidence type="ECO:0000313" key="2">
    <source>
        <dbReference type="EMBL" id="BCS25499.1"/>
    </source>
</evidence>
<proteinExistence type="predicted"/>
<evidence type="ECO:0000313" key="3">
    <source>
        <dbReference type="Proteomes" id="UP000654913"/>
    </source>
</evidence>